<evidence type="ECO:0000313" key="3">
    <source>
        <dbReference type="Proteomes" id="UP000474640"/>
    </source>
</evidence>
<dbReference type="EMBL" id="JAABOJ010000027">
    <property type="protein sequence ID" value="KAF3277671.1"/>
    <property type="molecule type" value="Genomic_DNA"/>
</dbReference>
<dbReference type="OrthoDB" id="10310697at2759"/>
<proteinExistence type="predicted"/>
<comment type="caution">
    <text evidence="2">The sequence shown here is derived from an EMBL/GenBank/DDBJ whole genome shotgun (WGS) entry which is preliminary data.</text>
</comment>
<gene>
    <name evidence="2" type="ORF">TWF970_004928</name>
</gene>
<feature type="coiled-coil region" evidence="1">
    <location>
        <begin position="69"/>
        <end position="105"/>
    </location>
</feature>
<evidence type="ECO:0000313" key="2">
    <source>
        <dbReference type="EMBL" id="KAF3277671.1"/>
    </source>
</evidence>
<dbReference type="AlphaFoldDB" id="A0A7C8R7I2"/>
<protein>
    <submittedName>
        <fullName evidence="2">Uncharacterized protein</fullName>
    </submittedName>
</protein>
<keyword evidence="1" id="KW-0175">Coiled coil</keyword>
<dbReference type="Proteomes" id="UP000474640">
    <property type="component" value="Unassembled WGS sequence"/>
</dbReference>
<evidence type="ECO:0000256" key="1">
    <source>
        <dbReference type="SAM" id="Coils"/>
    </source>
</evidence>
<name>A0A7C8R7I2_ORBOL</name>
<accession>A0A7C8R7I2</accession>
<sequence>MATRTNVMEESQSNPLGLSQTRIRALESKYLENLDKSVYTSPTEEYSSNLPVQRIPSGPGFIPPTIGRVAVLEDRIARLRVALHFKKNERQIKNIKASIKDLEQKGAAALLYQDGVPTSLAVKFDISKGPIWANVGGRIENLIK</sequence>
<reference evidence="2 3" key="1">
    <citation type="submission" date="2020-01" db="EMBL/GenBank/DDBJ databases">
        <authorList>
            <person name="Palmer J.M."/>
        </authorList>
    </citation>
    <scope>NUCLEOTIDE SEQUENCE [LARGE SCALE GENOMIC DNA]</scope>
    <source>
        <strain evidence="2 3">TWF970</strain>
    </source>
</reference>
<organism evidence="2 3">
    <name type="scientific">Orbilia oligospora</name>
    <name type="common">Nematode-trapping fungus</name>
    <name type="synonym">Arthrobotrys oligospora</name>
    <dbReference type="NCBI Taxonomy" id="2813651"/>
    <lineage>
        <taxon>Eukaryota</taxon>
        <taxon>Fungi</taxon>
        <taxon>Dikarya</taxon>
        <taxon>Ascomycota</taxon>
        <taxon>Pezizomycotina</taxon>
        <taxon>Orbiliomycetes</taxon>
        <taxon>Orbiliales</taxon>
        <taxon>Orbiliaceae</taxon>
        <taxon>Orbilia</taxon>
    </lineage>
</organism>